<evidence type="ECO:0000256" key="8">
    <source>
        <dbReference type="ARBA" id="ARBA00023285"/>
    </source>
</evidence>
<comment type="similarity">
    <text evidence="12">Belongs to the peptidase M20C family.</text>
</comment>
<evidence type="ECO:0000256" key="5">
    <source>
        <dbReference type="ARBA" id="ARBA00022801"/>
    </source>
</evidence>
<dbReference type="OrthoDB" id="9773892at2"/>
<dbReference type="NCBIfam" id="TIGR01893">
    <property type="entry name" value="aa-his-dipept"/>
    <property type="match status" value="1"/>
</dbReference>
<dbReference type="EC" id="3.4.13.18" evidence="10"/>
<keyword evidence="4" id="KW-0479">Metal-binding</keyword>
<evidence type="ECO:0000256" key="6">
    <source>
        <dbReference type="ARBA" id="ARBA00022833"/>
    </source>
</evidence>
<evidence type="ECO:0000256" key="10">
    <source>
        <dbReference type="ARBA" id="ARBA00038976"/>
    </source>
</evidence>
<keyword evidence="7" id="KW-0482">Metalloprotease</keyword>
<dbReference type="Pfam" id="PF01546">
    <property type="entry name" value="Peptidase_M20"/>
    <property type="match status" value="1"/>
</dbReference>
<evidence type="ECO:0000259" key="18">
    <source>
        <dbReference type="Pfam" id="PF07687"/>
    </source>
</evidence>
<name>A0A1M6U5T1_9FIRM</name>
<comment type="cofactor">
    <cofactor evidence="1">
        <name>Co(2+)</name>
        <dbReference type="ChEBI" id="CHEBI:48828"/>
    </cofactor>
</comment>
<comment type="cofactor">
    <cofactor evidence="2">
        <name>Zn(2+)</name>
        <dbReference type="ChEBI" id="CHEBI:29105"/>
    </cofactor>
</comment>
<evidence type="ECO:0000256" key="3">
    <source>
        <dbReference type="ARBA" id="ARBA00022670"/>
    </source>
</evidence>
<sequence length="477" mass="53345">MSNVLNQELLYEKYFEEICQYPHGSYNEQVLSDHIVEFAKEKGLEYKQDDLGNVIIYKNGTKGLVNHPALIIQAHIDMICEKRSGVEHDFEKDPLKLYLEDGWIRANGTTLGGDDGAGVAYMMAVLADESLKHPPLECLFTVQEEVGCAGAAQLEASSFRADRLLSLDEMSGNATTVSGAGMNRIILTYDAKKESSNKQFYKVTIGGLLGGHSGDDIHKERGNANKLAGRLLFGLMKEESDLRLAAIEGGSVDNAISRTCTTVFASQRDIEQIRESIDGMTKEMQAELKYSDGGLWTEIKPCGSQKVFSLHDTENIVKLLFVCPDGFQHRSMHLELTTASSNIGVLKMENEKLIVSIYIRGASQSFVNNTANEIKTLAEILNWKSEICVSLPSWEYREDSPLRKKLQAAYEQVTGREMKEHAEHGCLEAGHFVVMKPEMDIATLGPLVRDYHTFDECMNRDSFKEIYEVFTILLENL</sequence>
<reference evidence="19 20" key="1">
    <citation type="submission" date="2016-11" db="EMBL/GenBank/DDBJ databases">
        <authorList>
            <person name="Jaros S."/>
            <person name="Januszkiewicz K."/>
            <person name="Wedrychowicz H."/>
        </authorList>
    </citation>
    <scope>NUCLEOTIDE SEQUENCE [LARGE SCALE GENOMIC DNA]</scope>
    <source>
        <strain evidence="19 20">DSM 15480</strain>
    </source>
</reference>
<evidence type="ECO:0000256" key="11">
    <source>
        <dbReference type="ARBA" id="ARBA00044252"/>
    </source>
</evidence>
<organism evidence="19 20">
    <name type="scientific">Hespellia stercorisuis DSM 15480</name>
    <dbReference type="NCBI Taxonomy" id="1121950"/>
    <lineage>
        <taxon>Bacteria</taxon>
        <taxon>Bacillati</taxon>
        <taxon>Bacillota</taxon>
        <taxon>Clostridia</taxon>
        <taxon>Lachnospirales</taxon>
        <taxon>Lachnospiraceae</taxon>
        <taxon>Hespellia</taxon>
    </lineage>
</organism>
<dbReference type="PRINTS" id="PR00934">
    <property type="entry name" value="XHISDIPTASE"/>
</dbReference>
<dbReference type="PANTHER" id="PTHR43501">
    <property type="entry name" value="CYTOSOL NON-SPECIFIC DIPEPTIDASE"/>
    <property type="match status" value="1"/>
</dbReference>
<evidence type="ECO:0000313" key="20">
    <source>
        <dbReference type="Proteomes" id="UP000184301"/>
    </source>
</evidence>
<evidence type="ECO:0000256" key="4">
    <source>
        <dbReference type="ARBA" id="ARBA00022723"/>
    </source>
</evidence>
<proteinExistence type="inferred from homology"/>
<dbReference type="Proteomes" id="UP000184301">
    <property type="component" value="Unassembled WGS sequence"/>
</dbReference>
<keyword evidence="5" id="KW-0378">Hydrolase</keyword>
<evidence type="ECO:0000256" key="9">
    <source>
        <dbReference type="ARBA" id="ARBA00036421"/>
    </source>
</evidence>
<evidence type="ECO:0000313" key="19">
    <source>
        <dbReference type="EMBL" id="SHK64519.1"/>
    </source>
</evidence>
<gene>
    <name evidence="19" type="ORF">SAMN02745243_03409</name>
</gene>
<dbReference type="RefSeq" id="WP_073112675.1">
    <property type="nucleotide sequence ID" value="NZ_FQZY01000067.1"/>
</dbReference>
<dbReference type="InterPro" id="IPR011650">
    <property type="entry name" value="Peptidase_M20_dimer"/>
</dbReference>
<dbReference type="GO" id="GO:0070573">
    <property type="term" value="F:metallodipeptidase activity"/>
    <property type="evidence" value="ECO:0007669"/>
    <property type="project" value="TreeGrafter"/>
</dbReference>
<dbReference type="STRING" id="1121950.SAMN02745243_03409"/>
<dbReference type="SUPFAM" id="SSF53187">
    <property type="entry name" value="Zn-dependent exopeptidases"/>
    <property type="match status" value="1"/>
</dbReference>
<evidence type="ECO:0000256" key="7">
    <source>
        <dbReference type="ARBA" id="ARBA00023049"/>
    </source>
</evidence>
<evidence type="ECO:0000256" key="17">
    <source>
        <dbReference type="ARBA" id="ARBA00078074"/>
    </source>
</evidence>
<keyword evidence="8" id="KW-0170">Cobalt</keyword>
<dbReference type="PANTHER" id="PTHR43501:SF1">
    <property type="entry name" value="CYTOSOL NON-SPECIFIC DIPEPTIDASE"/>
    <property type="match status" value="1"/>
</dbReference>
<evidence type="ECO:0000256" key="14">
    <source>
        <dbReference type="ARBA" id="ARBA00075285"/>
    </source>
</evidence>
<evidence type="ECO:0000256" key="16">
    <source>
        <dbReference type="ARBA" id="ARBA00077688"/>
    </source>
</evidence>
<dbReference type="Pfam" id="PF07687">
    <property type="entry name" value="M20_dimer"/>
    <property type="match status" value="1"/>
</dbReference>
<evidence type="ECO:0000256" key="12">
    <source>
        <dbReference type="ARBA" id="ARBA00061423"/>
    </source>
</evidence>
<dbReference type="GO" id="GO:0046872">
    <property type="term" value="F:metal ion binding"/>
    <property type="evidence" value="ECO:0007669"/>
    <property type="project" value="UniProtKB-KW"/>
</dbReference>
<evidence type="ECO:0000256" key="2">
    <source>
        <dbReference type="ARBA" id="ARBA00001947"/>
    </source>
</evidence>
<keyword evidence="3" id="KW-0645">Protease</keyword>
<evidence type="ECO:0000256" key="1">
    <source>
        <dbReference type="ARBA" id="ARBA00001941"/>
    </source>
</evidence>
<evidence type="ECO:0000256" key="15">
    <source>
        <dbReference type="ARBA" id="ARBA00076004"/>
    </source>
</evidence>
<dbReference type="Gene3D" id="3.40.630.10">
    <property type="entry name" value="Zn peptidases"/>
    <property type="match status" value="2"/>
</dbReference>
<comment type="catalytic activity">
    <reaction evidence="9">
        <text>Hydrolysis of dipeptides, preferentially hydrophobic dipeptides including prolyl amino acids.</text>
        <dbReference type="EC" id="3.4.13.18"/>
    </reaction>
</comment>
<feature type="domain" description="Peptidase M20 dimerisation" evidence="18">
    <location>
        <begin position="207"/>
        <end position="277"/>
    </location>
</feature>
<dbReference type="AlphaFoldDB" id="A0A1M6U5T1"/>
<dbReference type="GO" id="GO:0005829">
    <property type="term" value="C:cytosol"/>
    <property type="evidence" value="ECO:0007669"/>
    <property type="project" value="TreeGrafter"/>
</dbReference>
<dbReference type="FunFam" id="3.40.630.10:FF:000015">
    <property type="entry name" value="Aminoacyl-histidine dipeptidase PepD"/>
    <property type="match status" value="1"/>
</dbReference>
<dbReference type="InterPro" id="IPR002933">
    <property type="entry name" value="Peptidase_M20"/>
</dbReference>
<evidence type="ECO:0000256" key="13">
    <source>
        <dbReference type="ARBA" id="ARBA00071271"/>
    </source>
</evidence>
<dbReference type="PIRSF" id="PIRSF016599">
    <property type="entry name" value="Xaa-His_dipept"/>
    <property type="match status" value="1"/>
</dbReference>
<dbReference type="InterPro" id="IPR001160">
    <property type="entry name" value="Peptidase_M20C"/>
</dbReference>
<accession>A0A1M6U5T1</accession>
<dbReference type="GO" id="GO:0006508">
    <property type="term" value="P:proteolysis"/>
    <property type="evidence" value="ECO:0007669"/>
    <property type="project" value="UniProtKB-KW"/>
</dbReference>
<keyword evidence="20" id="KW-1185">Reference proteome</keyword>
<protein>
    <recommendedName>
        <fullName evidence="13">Cytosol non-specific dipeptidase</fullName>
        <ecNumber evidence="10">3.4.13.18</ecNumber>
    </recommendedName>
    <alternativeName>
        <fullName evidence="16">Aminoacyl-histidine dipeptidase</fullName>
    </alternativeName>
    <alternativeName>
        <fullName evidence="15">Beta-alanyl-histidine dipeptidase</fullName>
    </alternativeName>
    <alternativeName>
        <fullName evidence="14">Carnosinase</fullName>
    </alternativeName>
    <alternativeName>
        <fullName evidence="11">Peptidase D</fullName>
    </alternativeName>
    <alternativeName>
        <fullName evidence="17">Xaa-His dipeptidase</fullName>
    </alternativeName>
</protein>
<keyword evidence="6" id="KW-0862">Zinc</keyword>
<dbReference type="EMBL" id="FQZY01000067">
    <property type="protein sequence ID" value="SHK64519.1"/>
    <property type="molecule type" value="Genomic_DNA"/>
</dbReference>